<feature type="chain" id="PRO_5047267276" evidence="2">
    <location>
        <begin position="37"/>
        <end position="663"/>
    </location>
</feature>
<proteinExistence type="predicted"/>
<dbReference type="RefSeq" id="WP_394482276.1">
    <property type="nucleotide sequence ID" value="NZ_JBIGHV010000008.1"/>
</dbReference>
<evidence type="ECO:0000313" key="3">
    <source>
        <dbReference type="EMBL" id="MFG6432423.1"/>
    </source>
</evidence>
<dbReference type="EMBL" id="JBIGHV010000008">
    <property type="protein sequence ID" value="MFG6432423.1"/>
    <property type="molecule type" value="Genomic_DNA"/>
</dbReference>
<reference evidence="3 4" key="1">
    <citation type="submission" date="2024-08" db="EMBL/GenBank/DDBJ databases">
        <authorList>
            <person name="Lu H."/>
        </authorList>
    </citation>
    <scope>NUCLEOTIDE SEQUENCE [LARGE SCALE GENOMIC DNA]</scope>
    <source>
        <strain evidence="3 4">LYH14W</strain>
    </source>
</reference>
<sequence>MKNPCTSRGRPGPSLGAHPLRATVCAALLFTAPALAQNNSAVDLVKSLFNQPPAAGLQTQPTPESLRNAALQAQAGQAAPGEPMSADLGMLFAKGTVNGAELVGTLRAMQEEMRMRKAAKAAVLLGGALDTATTQLTSGNFNISDTLKETAVKAAIELVKQSVASAASKALDDYLQSMLDDPAALAAETVKLPPPAGMNATQAKRVVTMAALVVGAKVTGKLLKRAQKDLEGLKTDFGKVIHRREEAAKLLFAAMTERNKALAANDTSGGEKSAELAASLSQEDMAFMERDLGKLKVGDFAKDMAAQNLALSYLQRVQPEAFKAYRTETDDVVRRTKTYLQTMTGIVAFGAMTANFVQAVGEAAKEKQQGLGPLLMSLPMMLDFVYEAAPLAKVAVETAAKGVELGASSEEGGNFFTRLVGTKKSFVFVDGDKPMNMASAKDVFAELNKREETAGLFKGALFRSDAPGMLQRIGECDRPEAGRMVDLAVSKSEREEFAAAYFNDKEKADGFTFVNAMESPGTSLQEQQLPAQLLTSDHRERTTADAEPLSRVQLRVSEKYGEWGDNQLMRLIFANREGQARHATLYLGSVAIRPVPSPQAVFVYETAAEACKTLVVKPPPPPPKAAPVPPPPDAKKDAKGKKPAKPAPKAAPAKAPVKKEGSK</sequence>
<dbReference type="Proteomes" id="UP001606210">
    <property type="component" value="Unassembled WGS sequence"/>
</dbReference>
<protein>
    <submittedName>
        <fullName evidence="3">Uncharacterized protein</fullName>
    </submittedName>
</protein>
<keyword evidence="4" id="KW-1185">Reference proteome</keyword>
<feature type="compositionally biased region" description="Pro residues" evidence="1">
    <location>
        <begin position="617"/>
        <end position="632"/>
    </location>
</feature>
<accession>A0ABW7F743</accession>
<feature type="signal peptide" evidence="2">
    <location>
        <begin position="1"/>
        <end position="36"/>
    </location>
</feature>
<comment type="caution">
    <text evidence="3">The sequence shown here is derived from an EMBL/GenBank/DDBJ whole genome shotgun (WGS) entry which is preliminary data.</text>
</comment>
<name>A0ABW7F743_9BURK</name>
<keyword evidence="2" id="KW-0732">Signal</keyword>
<evidence type="ECO:0000256" key="1">
    <source>
        <dbReference type="SAM" id="MobiDB-lite"/>
    </source>
</evidence>
<feature type="region of interest" description="Disordered" evidence="1">
    <location>
        <begin position="615"/>
        <end position="663"/>
    </location>
</feature>
<evidence type="ECO:0000256" key="2">
    <source>
        <dbReference type="SAM" id="SignalP"/>
    </source>
</evidence>
<evidence type="ECO:0000313" key="4">
    <source>
        <dbReference type="Proteomes" id="UP001606210"/>
    </source>
</evidence>
<organism evidence="3 4">
    <name type="scientific">Pelomonas parva</name>
    <dbReference type="NCBI Taxonomy" id="3299032"/>
    <lineage>
        <taxon>Bacteria</taxon>
        <taxon>Pseudomonadati</taxon>
        <taxon>Pseudomonadota</taxon>
        <taxon>Betaproteobacteria</taxon>
        <taxon>Burkholderiales</taxon>
        <taxon>Sphaerotilaceae</taxon>
        <taxon>Roseateles</taxon>
    </lineage>
</organism>
<gene>
    <name evidence="3" type="ORF">ACG00Y_21060</name>
</gene>